<organism evidence="13 14">
    <name type="scientific">Tieghemostelium lacteum</name>
    <name type="common">Slime mold</name>
    <name type="synonym">Dictyostelium lacteum</name>
    <dbReference type="NCBI Taxonomy" id="361077"/>
    <lineage>
        <taxon>Eukaryota</taxon>
        <taxon>Amoebozoa</taxon>
        <taxon>Evosea</taxon>
        <taxon>Eumycetozoa</taxon>
        <taxon>Dictyostelia</taxon>
        <taxon>Dictyosteliales</taxon>
        <taxon>Raperosteliaceae</taxon>
        <taxon>Tieghemostelium</taxon>
    </lineage>
</organism>
<evidence type="ECO:0000256" key="5">
    <source>
        <dbReference type="ARBA" id="ARBA00022771"/>
    </source>
</evidence>
<accession>A0A152A7Q6</accession>
<dbReference type="OrthoDB" id="17307at2759"/>
<evidence type="ECO:0000256" key="4">
    <source>
        <dbReference type="ARBA" id="ARBA00022763"/>
    </source>
</evidence>
<evidence type="ECO:0000256" key="3">
    <source>
        <dbReference type="ARBA" id="ARBA00022723"/>
    </source>
</evidence>
<comment type="subunit">
    <text evidence="11">Component of the 7-subunit TFIIH core complex composed of XPB/repB, XPD/repD, gtf2h1, gtf2h2, gtf2h3, gtf2h4 and gtf2h5, which is active in NER. The core complex associates with the 3-subunit CDK-activating kinase (CAK) module composed of cycH/cyclin H, cdk7 and mnat1 to form the 10-subunit holoenzyme (holo-TFIIH) active in transcription.</text>
</comment>
<keyword evidence="9 11" id="KW-0234">DNA repair</keyword>
<evidence type="ECO:0000256" key="6">
    <source>
        <dbReference type="ARBA" id="ARBA00022833"/>
    </source>
</evidence>
<gene>
    <name evidence="13" type="ORF">DLAC_01062</name>
</gene>
<dbReference type="Proteomes" id="UP000076078">
    <property type="component" value="Unassembled WGS sequence"/>
</dbReference>
<dbReference type="OMA" id="QGCDITS"/>
<evidence type="ECO:0000256" key="7">
    <source>
        <dbReference type="ARBA" id="ARBA00023015"/>
    </source>
</evidence>
<reference evidence="13 14" key="1">
    <citation type="submission" date="2015-12" db="EMBL/GenBank/DDBJ databases">
        <title>Dictyostelia acquired genes for synthesis and detection of signals that induce cell-type specialization by lateral gene transfer from prokaryotes.</title>
        <authorList>
            <person name="Gloeckner G."/>
            <person name="Schaap P."/>
        </authorList>
    </citation>
    <scope>NUCLEOTIDE SEQUENCE [LARGE SCALE GENOMIC DNA]</scope>
    <source>
        <strain evidence="13 14">TK</strain>
    </source>
</reference>
<keyword evidence="6 11" id="KW-0862">Zinc</keyword>
<evidence type="ECO:0000256" key="8">
    <source>
        <dbReference type="ARBA" id="ARBA00023163"/>
    </source>
</evidence>
<comment type="subcellular location">
    <subcellularLocation>
        <location evidence="1 11">Nucleus</location>
    </subcellularLocation>
</comment>
<comment type="similarity">
    <text evidence="2 11">Belongs to the TFB4 family.</text>
</comment>
<keyword evidence="14" id="KW-1185">Reference proteome</keyword>
<dbReference type="FunCoup" id="A0A152A7Q6">
    <property type="interactions" value="863"/>
</dbReference>
<dbReference type="GO" id="GO:0008270">
    <property type="term" value="F:zinc ion binding"/>
    <property type="evidence" value="ECO:0007669"/>
    <property type="project" value="UniProtKB-KW"/>
</dbReference>
<evidence type="ECO:0000256" key="11">
    <source>
        <dbReference type="RuleBase" id="RU368090"/>
    </source>
</evidence>
<dbReference type="STRING" id="361077.A0A152A7Q6"/>
<comment type="function">
    <text evidence="11">Component of the general transcription and DNA repair factor IIH (TFIIH) core complex, which is involved in general and transcription-coupled nucleotide excision repair (NER) of damaged DNA and, when complexed to CAK, in RNA transcription by RNA polymerase II. In NER, TFIIH acts by opening DNA around the lesion to allow the excision of the damaged oligonucleotide and its replacement by a new DNA fragment. In transcription, TFIIH has an essential role in transcription initiation. When the pre-initiation complex (PIC) has been established, TFIIH is required for promoter opening and promoter escape. Phosphorylation of the C-terminal tail (CTD) of the largest subunit of RNA polymerase II by the kinase module CAK controls the initiation of transcription.</text>
</comment>
<proteinExistence type="inferred from homology"/>
<keyword evidence="10 11" id="KW-0539">Nucleus</keyword>
<keyword evidence="4 11" id="KW-0227">DNA damage</keyword>
<feature type="compositionally biased region" description="Polar residues" evidence="12">
    <location>
        <begin position="300"/>
        <end position="312"/>
    </location>
</feature>
<dbReference type="Gene3D" id="3.40.50.410">
    <property type="entry name" value="von Willebrand factor, type A domain"/>
    <property type="match status" value="1"/>
</dbReference>
<keyword evidence="8 11" id="KW-0804">Transcription</keyword>
<dbReference type="Pfam" id="PF03850">
    <property type="entry name" value="Tfb4"/>
    <property type="match status" value="1"/>
</dbReference>
<dbReference type="PANTHER" id="PTHR12831">
    <property type="entry name" value="TRANSCRIPTION INITIATION FACTOR IIH TFIIH , POLYPEPTIDE 3-RELATED"/>
    <property type="match status" value="1"/>
</dbReference>
<evidence type="ECO:0000256" key="10">
    <source>
        <dbReference type="ARBA" id="ARBA00023242"/>
    </source>
</evidence>
<keyword evidence="5 11" id="KW-0863">Zinc-finger</keyword>
<dbReference type="AlphaFoldDB" id="A0A152A7Q6"/>
<dbReference type="InterPro" id="IPR036465">
    <property type="entry name" value="vWFA_dom_sf"/>
</dbReference>
<dbReference type="EMBL" id="LODT01000004">
    <property type="protein sequence ID" value="KYR02238.1"/>
    <property type="molecule type" value="Genomic_DNA"/>
</dbReference>
<evidence type="ECO:0000313" key="14">
    <source>
        <dbReference type="Proteomes" id="UP000076078"/>
    </source>
</evidence>
<evidence type="ECO:0000313" key="13">
    <source>
        <dbReference type="EMBL" id="KYR02238.1"/>
    </source>
</evidence>
<dbReference type="InParanoid" id="A0A152A7Q6"/>
<name>A0A152A7Q6_TIELA</name>
<evidence type="ECO:0000256" key="2">
    <source>
        <dbReference type="ARBA" id="ARBA00005273"/>
    </source>
</evidence>
<dbReference type="GO" id="GO:0000439">
    <property type="term" value="C:transcription factor TFIIH core complex"/>
    <property type="evidence" value="ECO:0007669"/>
    <property type="project" value="UniProtKB-UniRule"/>
</dbReference>
<comment type="caution">
    <text evidence="13">The sequence shown here is derived from an EMBL/GenBank/DDBJ whole genome shotgun (WGS) entry which is preliminary data.</text>
</comment>
<dbReference type="GO" id="GO:0006289">
    <property type="term" value="P:nucleotide-excision repair"/>
    <property type="evidence" value="ECO:0007669"/>
    <property type="project" value="UniProtKB-UniRule"/>
</dbReference>
<protein>
    <recommendedName>
        <fullName evidence="11">General transcription factor IIH subunit 3</fullName>
    </recommendedName>
    <alternativeName>
        <fullName evidence="11">TFIIH basal transcription factor complex subunit 3</fullName>
    </alternativeName>
</protein>
<dbReference type="GO" id="GO:0006355">
    <property type="term" value="P:regulation of DNA-templated transcription"/>
    <property type="evidence" value="ECO:0007669"/>
    <property type="project" value="InterPro"/>
</dbReference>
<feature type="region of interest" description="Disordered" evidence="12">
    <location>
        <begin position="297"/>
        <end position="319"/>
    </location>
</feature>
<dbReference type="InterPro" id="IPR004600">
    <property type="entry name" value="TFIIH_Tfb4/GTF2H3"/>
</dbReference>
<sequence length="319" mass="36026">MVIIESTDEEEYDTSLLVIIVDTNIYSWGNRILQMSNKTESTSSTKLGSSLIGFNTFVEHLMVFINLHLMLNQENQIAVISSQIGEARFLFPEPHQSQSTKSEQKSIQNIILGKLLHLDTTIKETNQESTSSNFSAALSLSLCYINRIKKEVPIIRPRIFVLNISPDASSQYISVMNCIFSAQKQSIPLDTCILSQQDSTFLQQASHLTNGIYLKPQRQENLSQYLISTFLMDTYSRKLLQCPTLKSVDYRATCFCHKRIVDIGFVCSVCLSIFCSYSSSCSTCGTKFSLKIEIPKSRKSLSQPSSQEQPTNNKDKVEY</sequence>
<evidence type="ECO:0000256" key="12">
    <source>
        <dbReference type="SAM" id="MobiDB-lite"/>
    </source>
</evidence>
<keyword evidence="3 11" id="KW-0479">Metal-binding</keyword>
<dbReference type="GO" id="GO:0005675">
    <property type="term" value="C:transcription factor TFIIH holo complex"/>
    <property type="evidence" value="ECO:0007669"/>
    <property type="project" value="UniProtKB-UniRule"/>
</dbReference>
<dbReference type="PANTHER" id="PTHR12831:SF0">
    <property type="entry name" value="GENERAL TRANSCRIPTION FACTOR IIH SUBUNIT 3"/>
    <property type="match status" value="1"/>
</dbReference>
<evidence type="ECO:0000256" key="9">
    <source>
        <dbReference type="ARBA" id="ARBA00023204"/>
    </source>
</evidence>
<keyword evidence="7 11" id="KW-0805">Transcription regulation</keyword>
<evidence type="ECO:0000256" key="1">
    <source>
        <dbReference type="ARBA" id="ARBA00004123"/>
    </source>
</evidence>